<dbReference type="Proteomes" id="UP000016960">
    <property type="component" value="Unassembled WGS sequence"/>
</dbReference>
<gene>
    <name evidence="1" type="ORF">KR51_00004010</name>
</gene>
<protein>
    <submittedName>
        <fullName evidence="1">Uncharacterized protein</fullName>
    </submittedName>
</protein>
<reference evidence="1 2" key="1">
    <citation type="submission" date="2013-05" db="EMBL/GenBank/DDBJ databases">
        <title>Draft genome sequence of Rubidibacter lacunae KORDI 51-2.</title>
        <authorList>
            <person name="Choi D.H."/>
            <person name="Noh J.H."/>
            <person name="Kwon K.-K."/>
            <person name="Lee J.-H."/>
            <person name="Ryu J.-Y."/>
        </authorList>
    </citation>
    <scope>NUCLEOTIDE SEQUENCE [LARGE SCALE GENOMIC DNA]</scope>
    <source>
        <strain evidence="1 2">KORDI 51-2</strain>
    </source>
</reference>
<organism evidence="1 2">
    <name type="scientific">Rubidibacter lacunae KORDI 51-2</name>
    <dbReference type="NCBI Taxonomy" id="582515"/>
    <lineage>
        <taxon>Bacteria</taxon>
        <taxon>Bacillati</taxon>
        <taxon>Cyanobacteriota</taxon>
        <taxon>Cyanophyceae</taxon>
        <taxon>Oscillatoriophycideae</taxon>
        <taxon>Chroococcales</taxon>
        <taxon>Aphanothecaceae</taxon>
        <taxon>Rubidibacter</taxon>
    </lineage>
</organism>
<comment type="caution">
    <text evidence="1">The sequence shown here is derived from an EMBL/GenBank/DDBJ whole genome shotgun (WGS) entry which is preliminary data.</text>
</comment>
<sequence length="93" mass="10803">MLLKLFPESRSMADLKRSIAEVLYQLREIMSKPALLEVTSINSLKTEGWHGGRAFQPLVRYTLANFDLPWIETSTRLRCVKHNSAFLSWHRSL</sequence>
<name>U5DED3_9CHRO</name>
<dbReference type="AlphaFoldDB" id="U5DED3"/>
<dbReference type="STRING" id="582515.KR51_00004010"/>
<evidence type="ECO:0000313" key="2">
    <source>
        <dbReference type="Proteomes" id="UP000016960"/>
    </source>
</evidence>
<dbReference type="EMBL" id="ASSJ01000005">
    <property type="protein sequence ID" value="ERN42873.1"/>
    <property type="molecule type" value="Genomic_DNA"/>
</dbReference>
<keyword evidence="2" id="KW-1185">Reference proteome</keyword>
<accession>U5DED3</accession>
<dbReference type="RefSeq" id="WP_022604213.1">
    <property type="nucleotide sequence ID" value="NZ_ASSJ01000005.1"/>
</dbReference>
<evidence type="ECO:0000313" key="1">
    <source>
        <dbReference type="EMBL" id="ERN42873.1"/>
    </source>
</evidence>
<proteinExistence type="predicted"/>
<dbReference type="InParanoid" id="U5DED3"/>